<proteinExistence type="predicted"/>
<protein>
    <submittedName>
        <fullName evidence="3">Uncharacterized protein</fullName>
    </submittedName>
</protein>
<sequence length="299" mass="31829">MAAFPRKRHYSECDSLSDCTASSSGRADGALHASEAEGDSSRQQQLRLLREENASARLRLQQECAASREQQVHVAAQLAELEGCATAAGEGGSEGGALCVADLQRQLKEYAAKEEEASGRLQQLERQYEERLAALLAEGGSGGCGEHAGVPRGQGAGQKNDGSMPPPPAQMPGALRQQQQPDQGAGHSSGAQQARQHHHHHHHQQQQQQEELEQSEELQAALAAEAARVEAEVERVAVEQALASSGIETRSRKKPRREGISQVWAWLKGGSGPGETGATPPPPQQQLAPPPQPLETGMG</sequence>
<feature type="region of interest" description="Disordered" evidence="2">
    <location>
        <begin position="139"/>
        <end position="299"/>
    </location>
</feature>
<feature type="compositionally biased region" description="Basic and acidic residues" evidence="2">
    <location>
        <begin position="227"/>
        <end position="237"/>
    </location>
</feature>
<evidence type="ECO:0000313" key="4">
    <source>
        <dbReference type="Proteomes" id="UP000247498"/>
    </source>
</evidence>
<feature type="coiled-coil region" evidence="1">
    <location>
        <begin position="100"/>
        <end position="134"/>
    </location>
</feature>
<dbReference type="InParanoid" id="A0A2V0P9Z2"/>
<keyword evidence="1" id="KW-0175">Coiled coil</keyword>
<feature type="compositionally biased region" description="Gly residues" evidence="2">
    <location>
        <begin position="139"/>
        <end position="156"/>
    </location>
</feature>
<evidence type="ECO:0000313" key="3">
    <source>
        <dbReference type="EMBL" id="GBF96664.1"/>
    </source>
</evidence>
<dbReference type="Proteomes" id="UP000247498">
    <property type="component" value="Unassembled WGS sequence"/>
</dbReference>
<evidence type="ECO:0000256" key="1">
    <source>
        <dbReference type="SAM" id="Coils"/>
    </source>
</evidence>
<dbReference type="EMBL" id="BDRX01000084">
    <property type="protein sequence ID" value="GBF96664.1"/>
    <property type="molecule type" value="Genomic_DNA"/>
</dbReference>
<dbReference type="AlphaFoldDB" id="A0A2V0P9Z2"/>
<accession>A0A2V0P9Z2</accession>
<gene>
    <name evidence="3" type="ORF">Rsub_09297</name>
</gene>
<name>A0A2V0P9Z2_9CHLO</name>
<evidence type="ECO:0000256" key="2">
    <source>
        <dbReference type="SAM" id="MobiDB-lite"/>
    </source>
</evidence>
<organism evidence="3 4">
    <name type="scientific">Raphidocelis subcapitata</name>
    <dbReference type="NCBI Taxonomy" id="307507"/>
    <lineage>
        <taxon>Eukaryota</taxon>
        <taxon>Viridiplantae</taxon>
        <taxon>Chlorophyta</taxon>
        <taxon>core chlorophytes</taxon>
        <taxon>Chlorophyceae</taxon>
        <taxon>CS clade</taxon>
        <taxon>Sphaeropleales</taxon>
        <taxon>Selenastraceae</taxon>
        <taxon>Raphidocelis</taxon>
    </lineage>
</organism>
<reference evidence="3 4" key="1">
    <citation type="journal article" date="2018" name="Sci. Rep.">
        <title>Raphidocelis subcapitata (=Pseudokirchneriella subcapitata) provides an insight into genome evolution and environmental adaptations in the Sphaeropleales.</title>
        <authorList>
            <person name="Suzuki S."/>
            <person name="Yamaguchi H."/>
            <person name="Nakajima N."/>
            <person name="Kawachi M."/>
        </authorList>
    </citation>
    <scope>NUCLEOTIDE SEQUENCE [LARGE SCALE GENOMIC DNA]</scope>
    <source>
        <strain evidence="3 4">NIES-35</strain>
    </source>
</reference>
<feature type="compositionally biased region" description="Pro residues" evidence="2">
    <location>
        <begin position="279"/>
        <end position="293"/>
    </location>
</feature>
<feature type="compositionally biased region" description="Basic residues" evidence="2">
    <location>
        <begin position="195"/>
        <end position="204"/>
    </location>
</feature>
<comment type="caution">
    <text evidence="3">The sequence shown here is derived from an EMBL/GenBank/DDBJ whole genome shotgun (WGS) entry which is preliminary data.</text>
</comment>
<feature type="region of interest" description="Disordered" evidence="2">
    <location>
        <begin position="1"/>
        <end position="44"/>
    </location>
</feature>
<feature type="compositionally biased region" description="Low complexity" evidence="2">
    <location>
        <begin position="217"/>
        <end position="226"/>
    </location>
</feature>
<keyword evidence="4" id="KW-1185">Reference proteome</keyword>